<feature type="signal peptide" evidence="1">
    <location>
        <begin position="1"/>
        <end position="24"/>
    </location>
</feature>
<dbReference type="AlphaFoldDB" id="A0A4U1CVP1"/>
<gene>
    <name evidence="2" type="ORF">FA048_01195</name>
</gene>
<organism evidence="2 3">
    <name type="scientific">Pedobacter polaris</name>
    <dbReference type="NCBI Taxonomy" id="2571273"/>
    <lineage>
        <taxon>Bacteria</taxon>
        <taxon>Pseudomonadati</taxon>
        <taxon>Bacteroidota</taxon>
        <taxon>Sphingobacteriia</taxon>
        <taxon>Sphingobacteriales</taxon>
        <taxon>Sphingobacteriaceae</taxon>
        <taxon>Pedobacter</taxon>
    </lineage>
</organism>
<accession>A0A4U1CVP1</accession>
<proteinExistence type="predicted"/>
<dbReference type="OrthoDB" id="1443438at2"/>
<dbReference type="RefSeq" id="WP_136838177.1">
    <property type="nucleotide sequence ID" value="NZ_SWBR01000001.1"/>
</dbReference>
<dbReference type="PROSITE" id="PS51257">
    <property type="entry name" value="PROKAR_LIPOPROTEIN"/>
    <property type="match status" value="1"/>
</dbReference>
<dbReference type="Proteomes" id="UP000309488">
    <property type="component" value="Unassembled WGS sequence"/>
</dbReference>
<protein>
    <submittedName>
        <fullName evidence="2">DUF5034 domain-containing protein</fullName>
    </submittedName>
</protein>
<evidence type="ECO:0000256" key="1">
    <source>
        <dbReference type="SAM" id="SignalP"/>
    </source>
</evidence>
<dbReference type="Pfam" id="PF16437">
    <property type="entry name" value="DUF5034"/>
    <property type="match status" value="1"/>
</dbReference>
<evidence type="ECO:0000313" key="3">
    <source>
        <dbReference type="Proteomes" id="UP000309488"/>
    </source>
</evidence>
<dbReference type="EMBL" id="SWBR01000001">
    <property type="protein sequence ID" value="TKC12265.1"/>
    <property type="molecule type" value="Genomic_DNA"/>
</dbReference>
<evidence type="ECO:0000313" key="2">
    <source>
        <dbReference type="EMBL" id="TKC12265.1"/>
    </source>
</evidence>
<keyword evidence="1" id="KW-0732">Signal</keyword>
<feature type="chain" id="PRO_5020307396" evidence="1">
    <location>
        <begin position="25"/>
        <end position="200"/>
    </location>
</feature>
<keyword evidence="3" id="KW-1185">Reference proteome</keyword>
<comment type="caution">
    <text evidence="2">The sequence shown here is derived from an EMBL/GenBank/DDBJ whole genome shotgun (WGS) entry which is preliminary data.</text>
</comment>
<dbReference type="InterPro" id="IPR032215">
    <property type="entry name" value="DUF5034"/>
</dbReference>
<reference evidence="2 3" key="1">
    <citation type="submission" date="2019-04" db="EMBL/GenBank/DDBJ databases">
        <title>Pedobacter sp. RP-3-22 sp. nov., isolated from Arctic soil.</title>
        <authorList>
            <person name="Dahal R.H."/>
            <person name="Kim D.-U."/>
        </authorList>
    </citation>
    <scope>NUCLEOTIDE SEQUENCE [LARGE SCALE GENOMIC DNA]</scope>
    <source>
        <strain evidence="2 3">RP-3-22</strain>
    </source>
</reference>
<sequence>MIKKIFFVFALALILQLISGCVDCNCGPIKTIYFTKKGLSLKNMDASLPQPMVTNAGIISSANYGIQIQLLTEQIALRKQRINWGLMQTAHACSCSEDNFIAKEDILSIEIFSNNDFDASHPKNTDLSLYFKAKRYTEMVSIADYIKSLKDFNGSSVSAFYEGIFLQVKPTSSKKHKFKVRITLSDGRILETETTEVELS</sequence>
<name>A0A4U1CVP1_9SPHI</name>